<dbReference type="InterPro" id="IPR013785">
    <property type="entry name" value="Aldolase_TIM"/>
</dbReference>
<reference evidence="2 3" key="1">
    <citation type="journal article" date="2016" name="Nat. Commun.">
        <title>Thousands of microbial genomes shed light on interconnected biogeochemical processes in an aquifer system.</title>
        <authorList>
            <person name="Anantharaman K."/>
            <person name="Brown C.T."/>
            <person name="Hug L.A."/>
            <person name="Sharon I."/>
            <person name="Castelle C.J."/>
            <person name="Probst A.J."/>
            <person name="Thomas B.C."/>
            <person name="Singh A."/>
            <person name="Wilkins M.J."/>
            <person name="Karaoz U."/>
            <person name="Brodie E.L."/>
            <person name="Williams K.H."/>
            <person name="Hubbard S.S."/>
            <person name="Banfield J.F."/>
        </authorList>
    </citation>
    <scope>NUCLEOTIDE SEQUENCE [LARGE SCALE GENOMIC DNA]</scope>
</reference>
<dbReference type="Pfam" id="PF00923">
    <property type="entry name" value="TAL_FSA"/>
    <property type="match status" value="1"/>
</dbReference>
<protein>
    <recommendedName>
        <fullName evidence="4">Transaldolase</fullName>
    </recommendedName>
</protein>
<sequence length="288" mass="32621">MAAIPVKIFIDGGEVEETKLVSETLVKRFGKPLDGQTTNPSLIAKNLAGRKTGKISEDAALEEYKRIVQQMSKIIPKGSISIQVFANRQTTSGEMIKQARERVKWIPNASIKLPCTSQGLRAAGTLSNEMPINITLVFSQEQAAAVYEVSKKARYPIFISPFVGRLDDRGERGMDVIKNIVRMFEKGDGHVEVLTASVRNLEHILYAIYLKSDIITIPYKIFRLWADQNFPNPAETYIYKTENLQEIPYREDVLLGRNWQEYNLSHDLTDMGVDRFYSDWMEVAGRGV</sequence>
<dbReference type="PANTHER" id="PTHR10683:SF40">
    <property type="entry name" value="FRUCTOSE-6-PHOSPHATE ALDOLASE 1-RELATED"/>
    <property type="match status" value="1"/>
</dbReference>
<accession>A0A1F5YNP1</accession>
<dbReference type="EMBL" id="MFJA01000084">
    <property type="protein sequence ID" value="OGG01653.1"/>
    <property type="molecule type" value="Genomic_DNA"/>
</dbReference>
<evidence type="ECO:0000313" key="2">
    <source>
        <dbReference type="EMBL" id="OGG01653.1"/>
    </source>
</evidence>
<evidence type="ECO:0008006" key="4">
    <source>
        <dbReference type="Google" id="ProtNLM"/>
    </source>
</evidence>
<dbReference type="GO" id="GO:0005975">
    <property type="term" value="P:carbohydrate metabolic process"/>
    <property type="evidence" value="ECO:0007669"/>
    <property type="project" value="InterPro"/>
</dbReference>
<dbReference type="STRING" id="1798371.A2W14_07190"/>
<dbReference type="PANTHER" id="PTHR10683">
    <property type="entry name" value="TRANSALDOLASE"/>
    <property type="match status" value="1"/>
</dbReference>
<evidence type="ECO:0000256" key="1">
    <source>
        <dbReference type="ARBA" id="ARBA00023270"/>
    </source>
</evidence>
<comment type="caution">
    <text evidence="2">The sequence shown here is derived from an EMBL/GenBank/DDBJ whole genome shotgun (WGS) entry which is preliminary data.</text>
</comment>
<dbReference type="Gene3D" id="3.20.20.70">
    <property type="entry name" value="Aldolase class I"/>
    <property type="match status" value="1"/>
</dbReference>
<dbReference type="InterPro" id="IPR001585">
    <property type="entry name" value="TAL/FSA"/>
</dbReference>
<dbReference type="AlphaFoldDB" id="A0A1F5YNP1"/>
<evidence type="ECO:0000313" key="3">
    <source>
        <dbReference type="Proteomes" id="UP000176665"/>
    </source>
</evidence>
<proteinExistence type="predicted"/>
<name>A0A1F5YNP1_9BACT</name>
<keyword evidence="1" id="KW-0704">Schiff base</keyword>
<gene>
    <name evidence="2" type="ORF">A2W14_07190</name>
</gene>
<dbReference type="Proteomes" id="UP000176665">
    <property type="component" value="Unassembled WGS sequence"/>
</dbReference>
<dbReference type="SUPFAM" id="SSF51569">
    <property type="entry name" value="Aldolase"/>
    <property type="match status" value="1"/>
</dbReference>
<organism evidence="2 3">
    <name type="scientific">Candidatus Gottesmanbacteria bacterium RBG_16_37_8</name>
    <dbReference type="NCBI Taxonomy" id="1798371"/>
    <lineage>
        <taxon>Bacteria</taxon>
        <taxon>Candidatus Gottesmaniibacteriota</taxon>
    </lineage>
</organism>